<evidence type="ECO:0000313" key="3">
    <source>
        <dbReference type="Proteomes" id="UP000230852"/>
    </source>
</evidence>
<feature type="coiled-coil region" evidence="1">
    <location>
        <begin position="40"/>
        <end position="74"/>
    </location>
</feature>
<dbReference type="PANTHER" id="PTHR10741">
    <property type="entry name" value="TRANSLIN AND TRANSLIN ASSOCIATED PROTEIN X"/>
    <property type="match status" value="1"/>
</dbReference>
<name>A0A2H0TY41_9BACT</name>
<evidence type="ECO:0008006" key="4">
    <source>
        <dbReference type="Google" id="ProtNLM"/>
    </source>
</evidence>
<dbReference type="GO" id="GO:0043565">
    <property type="term" value="F:sequence-specific DNA binding"/>
    <property type="evidence" value="ECO:0007669"/>
    <property type="project" value="InterPro"/>
</dbReference>
<dbReference type="Proteomes" id="UP000230852">
    <property type="component" value="Unassembled WGS sequence"/>
</dbReference>
<evidence type="ECO:0000256" key="1">
    <source>
        <dbReference type="SAM" id="Coils"/>
    </source>
</evidence>
<dbReference type="Pfam" id="PF01997">
    <property type="entry name" value="Translin"/>
    <property type="match status" value="1"/>
</dbReference>
<keyword evidence="1" id="KW-0175">Coiled coil</keyword>
<dbReference type="CDD" id="cd14820">
    <property type="entry name" value="TRAX"/>
    <property type="match status" value="1"/>
</dbReference>
<dbReference type="InterPro" id="IPR002848">
    <property type="entry name" value="Translin_fam"/>
</dbReference>
<dbReference type="SUPFAM" id="SSF74784">
    <property type="entry name" value="Translin"/>
    <property type="match status" value="1"/>
</dbReference>
<sequence length="190" mass="21901">MMDKKYLNSIKKNLLQYAEVRREVIKSSDDALHNAKRAIFAMHRDNMKEAEEKLSNSKNLLENLLKKYAKYSEVQEEGSFKAGLEEYVEANLFYQFLTTGKLGKITVMNIPERSYIGGLCDVPGELYRYAIKSATEKDMDKVKKCANIAQEITGELIEFNLTSYLRNKFDQAKMAAQKIEQIVYELSLTK</sequence>
<dbReference type="AlphaFoldDB" id="A0A2H0TY41"/>
<evidence type="ECO:0000313" key="2">
    <source>
        <dbReference type="EMBL" id="PIR78155.1"/>
    </source>
</evidence>
<reference evidence="3" key="1">
    <citation type="submission" date="2017-09" db="EMBL/GenBank/DDBJ databases">
        <title>Depth-based differentiation of microbial function through sediment-hosted aquifers and enrichment of novel symbionts in the deep terrestrial subsurface.</title>
        <authorList>
            <person name="Probst A.J."/>
            <person name="Ladd B."/>
            <person name="Jarett J.K."/>
            <person name="Geller-Mcgrath D.E."/>
            <person name="Sieber C.M.K."/>
            <person name="Emerson J.B."/>
            <person name="Anantharaman K."/>
            <person name="Thomas B.C."/>
            <person name="Malmstrom R."/>
            <person name="Stieglmeier M."/>
            <person name="Klingl A."/>
            <person name="Woyke T."/>
            <person name="Ryan C.M."/>
            <person name="Banfield J.F."/>
        </authorList>
    </citation>
    <scope>NUCLEOTIDE SEQUENCE [LARGE SCALE GENOMIC DNA]</scope>
</reference>
<dbReference type="Gene3D" id="1.20.58.2140">
    <property type="match status" value="1"/>
</dbReference>
<dbReference type="EMBL" id="PFBU01000060">
    <property type="protein sequence ID" value="PIR78155.1"/>
    <property type="molecule type" value="Genomic_DNA"/>
</dbReference>
<comment type="caution">
    <text evidence="2">The sequence shown here is derived from an EMBL/GenBank/DDBJ whole genome shotgun (WGS) entry which is preliminary data.</text>
</comment>
<organism evidence="2 3">
    <name type="scientific">Candidatus Magasanikbacteria bacterium CG10_big_fil_rev_8_21_14_0_10_36_16</name>
    <dbReference type="NCBI Taxonomy" id="1974645"/>
    <lineage>
        <taxon>Bacteria</taxon>
        <taxon>Candidatus Magasanikiibacteriota</taxon>
    </lineage>
</organism>
<protein>
    <recommendedName>
        <fullName evidence="4">Haloacid dehalogenase</fullName>
    </recommendedName>
</protein>
<accession>A0A2H0TY41</accession>
<gene>
    <name evidence="2" type="ORF">COU28_03125</name>
</gene>
<dbReference type="InterPro" id="IPR036081">
    <property type="entry name" value="Translin_sf"/>
</dbReference>
<proteinExistence type="predicted"/>